<comment type="catalytic activity">
    <reaction evidence="8">
        <text>L-tyrosyl-[protein] + UTP = O-(5'-uridylyl)-L-tyrosyl-[protein] + diphosphate</text>
        <dbReference type="Rhea" id="RHEA:83887"/>
        <dbReference type="Rhea" id="RHEA-COMP:10136"/>
        <dbReference type="Rhea" id="RHEA-COMP:20238"/>
        <dbReference type="ChEBI" id="CHEBI:33019"/>
        <dbReference type="ChEBI" id="CHEBI:46398"/>
        <dbReference type="ChEBI" id="CHEBI:46858"/>
        <dbReference type="ChEBI" id="CHEBI:90602"/>
    </reaction>
</comment>
<dbReference type="PANTHER" id="PTHR32057:SF14">
    <property type="entry name" value="PROTEIN ADENYLYLTRANSFERASE SELO, MITOCHONDRIAL"/>
    <property type="match status" value="1"/>
</dbReference>
<keyword evidence="10" id="KW-1185">Reference proteome</keyword>
<dbReference type="STRING" id="1513793.SAMN06296036_119118"/>
<feature type="binding site" evidence="8">
    <location>
        <position position="277"/>
    </location>
    <ligand>
        <name>Mg(2+)</name>
        <dbReference type="ChEBI" id="CHEBI:18420"/>
    </ligand>
</feature>
<dbReference type="EMBL" id="FWZT01000019">
    <property type="protein sequence ID" value="SMF58536.1"/>
    <property type="molecule type" value="Genomic_DNA"/>
</dbReference>
<dbReference type="Pfam" id="PF02696">
    <property type="entry name" value="SelO"/>
    <property type="match status" value="1"/>
</dbReference>
<feature type="binding site" evidence="8">
    <location>
        <position position="194"/>
    </location>
    <ligand>
        <name>ATP</name>
        <dbReference type="ChEBI" id="CHEBI:30616"/>
    </ligand>
</feature>
<accession>A0A1Y6CFM4</accession>
<dbReference type="Proteomes" id="UP000192907">
    <property type="component" value="Unassembled WGS sequence"/>
</dbReference>
<feature type="binding site" evidence="8">
    <location>
        <position position="187"/>
    </location>
    <ligand>
        <name>ATP</name>
        <dbReference type="ChEBI" id="CHEBI:30616"/>
    </ligand>
</feature>
<keyword evidence="3 8" id="KW-0548">Nucleotidyltransferase</keyword>
<dbReference type="InterPro" id="IPR003846">
    <property type="entry name" value="SelO"/>
</dbReference>
<proteinExistence type="inferred from homology"/>
<evidence type="ECO:0000256" key="6">
    <source>
        <dbReference type="ARBA" id="ARBA00022840"/>
    </source>
</evidence>
<evidence type="ECO:0000256" key="3">
    <source>
        <dbReference type="ARBA" id="ARBA00022695"/>
    </source>
</evidence>
<dbReference type="RefSeq" id="WP_200820764.1">
    <property type="nucleotide sequence ID" value="NZ_FWZT01000019.1"/>
</dbReference>
<keyword evidence="8" id="KW-0464">Manganese</keyword>
<comment type="catalytic activity">
    <reaction evidence="8">
        <text>L-seryl-[protein] + UTP = O-(5'-uridylyl)-L-seryl-[protein] + diphosphate</text>
        <dbReference type="Rhea" id="RHEA:64604"/>
        <dbReference type="Rhea" id="RHEA-COMP:9863"/>
        <dbReference type="Rhea" id="RHEA-COMP:16635"/>
        <dbReference type="ChEBI" id="CHEBI:29999"/>
        <dbReference type="ChEBI" id="CHEBI:33019"/>
        <dbReference type="ChEBI" id="CHEBI:46398"/>
        <dbReference type="ChEBI" id="CHEBI:156051"/>
    </reaction>
</comment>
<organism evidence="9 10">
    <name type="scientific">Pseudobacteriovorax antillogorgiicola</name>
    <dbReference type="NCBI Taxonomy" id="1513793"/>
    <lineage>
        <taxon>Bacteria</taxon>
        <taxon>Pseudomonadati</taxon>
        <taxon>Bdellovibrionota</taxon>
        <taxon>Oligoflexia</taxon>
        <taxon>Oligoflexales</taxon>
        <taxon>Pseudobacteriovoracaceae</taxon>
        <taxon>Pseudobacteriovorax</taxon>
    </lineage>
</organism>
<evidence type="ECO:0000256" key="2">
    <source>
        <dbReference type="ARBA" id="ARBA00022679"/>
    </source>
</evidence>
<feature type="binding site" evidence="8">
    <location>
        <position position="277"/>
    </location>
    <ligand>
        <name>ATP</name>
        <dbReference type="ChEBI" id="CHEBI:30616"/>
    </ligand>
</feature>
<dbReference type="PANTHER" id="PTHR32057">
    <property type="entry name" value="PROTEIN ADENYLYLTRANSFERASE SELO, MITOCHONDRIAL"/>
    <property type="match status" value="1"/>
</dbReference>
<comment type="catalytic activity">
    <reaction evidence="8">
        <text>L-histidyl-[protein] + UTP = N(tele)-(5'-uridylyl)-L-histidyl-[protein] + diphosphate</text>
        <dbReference type="Rhea" id="RHEA:83891"/>
        <dbReference type="Rhea" id="RHEA-COMP:9745"/>
        <dbReference type="Rhea" id="RHEA-COMP:20239"/>
        <dbReference type="ChEBI" id="CHEBI:29979"/>
        <dbReference type="ChEBI" id="CHEBI:33019"/>
        <dbReference type="ChEBI" id="CHEBI:46398"/>
        <dbReference type="ChEBI" id="CHEBI:233474"/>
    </reaction>
</comment>
<gene>
    <name evidence="8" type="primary">ydiU</name>
    <name evidence="8" type="synonym">selO</name>
    <name evidence="9" type="ORF">SAMN06296036_119118</name>
</gene>
<feature type="binding site" evidence="8">
    <location>
        <position position="130"/>
    </location>
    <ligand>
        <name>ATP</name>
        <dbReference type="ChEBI" id="CHEBI:30616"/>
    </ligand>
</feature>
<keyword evidence="2 8" id="KW-0808">Transferase</keyword>
<dbReference type="HAMAP" id="MF_00692">
    <property type="entry name" value="SelO"/>
    <property type="match status" value="1"/>
</dbReference>
<comment type="catalytic activity">
    <reaction evidence="8">
        <text>L-seryl-[protein] + ATP = 3-O-(5'-adenylyl)-L-seryl-[protein] + diphosphate</text>
        <dbReference type="Rhea" id="RHEA:58120"/>
        <dbReference type="Rhea" id="RHEA-COMP:9863"/>
        <dbReference type="Rhea" id="RHEA-COMP:15073"/>
        <dbReference type="ChEBI" id="CHEBI:29999"/>
        <dbReference type="ChEBI" id="CHEBI:30616"/>
        <dbReference type="ChEBI" id="CHEBI:33019"/>
        <dbReference type="ChEBI" id="CHEBI:142516"/>
        <dbReference type="EC" id="2.7.7.108"/>
    </reaction>
</comment>
<dbReference type="EC" id="2.7.7.-" evidence="8"/>
<comment type="catalytic activity">
    <reaction evidence="8">
        <text>L-tyrosyl-[protein] + ATP = O-(5'-adenylyl)-L-tyrosyl-[protein] + diphosphate</text>
        <dbReference type="Rhea" id="RHEA:54288"/>
        <dbReference type="Rhea" id="RHEA-COMP:10136"/>
        <dbReference type="Rhea" id="RHEA-COMP:13846"/>
        <dbReference type="ChEBI" id="CHEBI:30616"/>
        <dbReference type="ChEBI" id="CHEBI:33019"/>
        <dbReference type="ChEBI" id="CHEBI:46858"/>
        <dbReference type="ChEBI" id="CHEBI:83624"/>
        <dbReference type="EC" id="2.7.7.108"/>
    </reaction>
</comment>
<feature type="binding site" evidence="8">
    <location>
        <position position="117"/>
    </location>
    <ligand>
        <name>ATP</name>
        <dbReference type="ChEBI" id="CHEBI:30616"/>
    </ligand>
</feature>
<comment type="catalytic activity">
    <reaction evidence="8">
        <text>L-threonyl-[protein] + ATP = 3-O-(5'-adenylyl)-L-threonyl-[protein] + diphosphate</text>
        <dbReference type="Rhea" id="RHEA:54292"/>
        <dbReference type="Rhea" id="RHEA-COMP:11060"/>
        <dbReference type="Rhea" id="RHEA-COMP:13847"/>
        <dbReference type="ChEBI" id="CHEBI:30013"/>
        <dbReference type="ChEBI" id="CHEBI:30616"/>
        <dbReference type="ChEBI" id="CHEBI:33019"/>
        <dbReference type="ChEBI" id="CHEBI:138113"/>
        <dbReference type="EC" id="2.7.7.108"/>
    </reaction>
</comment>
<dbReference type="GO" id="GO:0005524">
    <property type="term" value="F:ATP binding"/>
    <property type="evidence" value="ECO:0007669"/>
    <property type="project" value="UniProtKB-UniRule"/>
</dbReference>
<dbReference type="GO" id="GO:0070733">
    <property type="term" value="F:AMPylase activity"/>
    <property type="evidence" value="ECO:0007669"/>
    <property type="project" value="UniProtKB-EC"/>
</dbReference>
<reference evidence="10" key="1">
    <citation type="submission" date="2017-04" db="EMBL/GenBank/DDBJ databases">
        <authorList>
            <person name="Varghese N."/>
            <person name="Submissions S."/>
        </authorList>
    </citation>
    <scope>NUCLEOTIDE SEQUENCE [LARGE SCALE GENOMIC DNA]</scope>
    <source>
        <strain evidence="10">RKEM611</strain>
    </source>
</reference>
<evidence type="ECO:0000256" key="7">
    <source>
        <dbReference type="ARBA" id="ARBA00022842"/>
    </source>
</evidence>
<feature type="binding site" evidence="8">
    <location>
        <position position="268"/>
    </location>
    <ligand>
        <name>Mg(2+)</name>
        <dbReference type="ChEBI" id="CHEBI:18420"/>
    </ligand>
</feature>
<keyword evidence="4 8" id="KW-0479">Metal-binding</keyword>
<comment type="function">
    <text evidence="8">Nucleotidyltransferase involved in the post-translational modification of proteins. It can catalyze the addition of adenosine monophosphate (AMP) or uridine monophosphate (UMP) to a protein, resulting in modifications known as AMPylation and UMPylation.</text>
</comment>
<evidence type="ECO:0000256" key="1">
    <source>
        <dbReference type="ARBA" id="ARBA00009747"/>
    </source>
</evidence>
<evidence type="ECO:0000313" key="9">
    <source>
        <dbReference type="EMBL" id="SMF58536.1"/>
    </source>
</evidence>
<feature type="binding site" evidence="8">
    <location>
        <position position="97"/>
    </location>
    <ligand>
        <name>ATP</name>
        <dbReference type="ChEBI" id="CHEBI:30616"/>
    </ligand>
</feature>
<feature type="binding site" evidence="8">
    <location>
        <position position="94"/>
    </location>
    <ligand>
        <name>ATP</name>
        <dbReference type="ChEBI" id="CHEBI:30616"/>
    </ligand>
</feature>
<keyword evidence="7 8" id="KW-0460">Magnesium</keyword>
<feature type="binding site" evidence="8">
    <location>
        <position position="129"/>
    </location>
    <ligand>
        <name>ATP</name>
        <dbReference type="ChEBI" id="CHEBI:30616"/>
    </ligand>
</feature>
<keyword evidence="6 8" id="KW-0067">ATP-binding</keyword>
<comment type="similarity">
    <text evidence="1 8">Belongs to the SELO family.</text>
</comment>
<dbReference type="AlphaFoldDB" id="A0A1Y6CFM4"/>
<evidence type="ECO:0000256" key="4">
    <source>
        <dbReference type="ARBA" id="ARBA00022723"/>
    </source>
</evidence>
<feature type="active site" description="Proton acceptor" evidence="8">
    <location>
        <position position="267"/>
    </location>
</feature>
<evidence type="ECO:0000256" key="8">
    <source>
        <dbReference type="HAMAP-Rule" id="MF_00692"/>
    </source>
</evidence>
<dbReference type="NCBIfam" id="NF000658">
    <property type="entry name" value="PRK00029.1"/>
    <property type="match status" value="1"/>
</dbReference>
<sequence>MTVLKKARFIEEFPPKKLTEAIPSQLNELAAQFPQHLFSSDKAEIIAWNQDLAAELQADQKQIEALLLGTSPAKDSFAYNYSGHQFGNWAGQLGDGRALVIGELEDTQGCRQELQLKGGGLTPFSRRGDGFAVLRSSVREYLASEAMHQLGIPTTRALSLGLTGDPVLRDRFYDGNAAYETGAIICRTAPSLLRFGNFEHLAAQNDAEGLEKLLRYSIKTFFPHLEQEGQSTNGLVVAFVGEVLEKTAKLMAQWQSIGFTHGVMNTDNMSILGLTIDYGPYGFMEHFDISYTPNTTDLPGRRYSYGRQPQVAAWNLHRLASALLPLSDEESLLAVLKTYETEYNRAWSKILGEKFGLKPDHQQFSNLVESFFKLLADHRVDMNYAFRELSQAMRDQDPHHFLAALESYGSPSLDADAKTWLSSYKDALGEDSELGSRMCRSNPRFVLKNHVLHRVVEDLDKKDYSSLQEVEKIIRQPYNDWPDHGELYQPAPAWAQSRDIQMNSCSS</sequence>
<protein>
    <recommendedName>
        <fullName evidence="8">Protein nucleotidyltransferase YdiU</fullName>
        <ecNumber evidence="8">2.7.7.-</ecNumber>
    </recommendedName>
    <alternativeName>
        <fullName evidence="8">Protein adenylyltransferase YdiU</fullName>
        <ecNumber evidence="8">2.7.7.108</ecNumber>
    </alternativeName>
    <alternativeName>
        <fullName evidence="8">Protein uridylyltransferase YdiU</fullName>
        <ecNumber evidence="8">2.7.7.-</ecNumber>
    </alternativeName>
</protein>
<evidence type="ECO:0000313" key="10">
    <source>
        <dbReference type="Proteomes" id="UP000192907"/>
    </source>
</evidence>
<evidence type="ECO:0000256" key="5">
    <source>
        <dbReference type="ARBA" id="ARBA00022741"/>
    </source>
</evidence>
<feature type="binding site" evidence="8">
    <location>
        <position position="96"/>
    </location>
    <ligand>
        <name>ATP</name>
        <dbReference type="ChEBI" id="CHEBI:30616"/>
    </ligand>
</feature>
<dbReference type="EC" id="2.7.7.108" evidence="8"/>
<dbReference type="GO" id="GO:0030145">
    <property type="term" value="F:manganese ion binding"/>
    <property type="evidence" value="ECO:0007669"/>
    <property type="project" value="UniProtKB-UniRule"/>
</dbReference>
<dbReference type="GO" id="GO:0000287">
    <property type="term" value="F:magnesium ion binding"/>
    <property type="evidence" value="ECO:0007669"/>
    <property type="project" value="UniProtKB-UniRule"/>
</dbReference>
<name>A0A1Y6CFM4_9BACT</name>
<comment type="cofactor">
    <cofactor evidence="8">
        <name>Mg(2+)</name>
        <dbReference type="ChEBI" id="CHEBI:18420"/>
    </cofactor>
    <cofactor evidence="8">
        <name>Mn(2+)</name>
        <dbReference type="ChEBI" id="CHEBI:29035"/>
    </cofactor>
</comment>
<keyword evidence="5 8" id="KW-0547">Nucleotide-binding</keyword>